<accession>A0A8H6YCE7</accession>
<feature type="binding site" description="axial binding residue" evidence="13">
    <location>
        <position position="477"/>
    </location>
    <ligand>
        <name>heme</name>
        <dbReference type="ChEBI" id="CHEBI:30413"/>
    </ligand>
    <ligandPart>
        <name>Fe</name>
        <dbReference type="ChEBI" id="CHEBI:18248"/>
    </ligandPart>
</feature>
<dbReference type="GO" id="GO:0005506">
    <property type="term" value="F:iron ion binding"/>
    <property type="evidence" value="ECO:0007669"/>
    <property type="project" value="InterPro"/>
</dbReference>
<dbReference type="PRINTS" id="PR00463">
    <property type="entry name" value="EP450I"/>
</dbReference>
<reference evidence="14" key="1">
    <citation type="submission" date="2020-05" db="EMBL/GenBank/DDBJ databases">
        <title>Mycena genomes resolve the evolution of fungal bioluminescence.</title>
        <authorList>
            <person name="Tsai I.J."/>
        </authorList>
    </citation>
    <scope>NUCLEOTIDE SEQUENCE</scope>
    <source>
        <strain evidence="14">CCC161011</strain>
    </source>
</reference>
<keyword evidence="11" id="KW-0503">Monooxygenase</keyword>
<comment type="cofactor">
    <cofactor evidence="1 13">
        <name>heme</name>
        <dbReference type="ChEBI" id="CHEBI:30413"/>
    </cofactor>
</comment>
<keyword evidence="5 13" id="KW-0349">Heme</keyword>
<dbReference type="Pfam" id="PF00067">
    <property type="entry name" value="p450"/>
    <property type="match status" value="1"/>
</dbReference>
<evidence type="ECO:0000256" key="10">
    <source>
        <dbReference type="ARBA" id="ARBA00023004"/>
    </source>
</evidence>
<evidence type="ECO:0000256" key="5">
    <source>
        <dbReference type="ARBA" id="ARBA00022617"/>
    </source>
</evidence>
<dbReference type="Proteomes" id="UP000620124">
    <property type="component" value="Unassembled WGS sequence"/>
</dbReference>
<keyword evidence="7 13" id="KW-0479">Metal-binding</keyword>
<dbReference type="GO" id="GO:0020037">
    <property type="term" value="F:heme binding"/>
    <property type="evidence" value="ECO:0007669"/>
    <property type="project" value="InterPro"/>
</dbReference>
<dbReference type="PANTHER" id="PTHR24305">
    <property type="entry name" value="CYTOCHROME P450"/>
    <property type="match status" value="1"/>
</dbReference>
<dbReference type="InterPro" id="IPR050121">
    <property type="entry name" value="Cytochrome_P450_monoxygenase"/>
</dbReference>
<gene>
    <name evidence="14" type="ORF">MVEN_00946800</name>
</gene>
<dbReference type="OrthoDB" id="2920212at2759"/>
<evidence type="ECO:0000256" key="8">
    <source>
        <dbReference type="ARBA" id="ARBA00022989"/>
    </source>
</evidence>
<dbReference type="SUPFAM" id="SSF48264">
    <property type="entry name" value="Cytochrome P450"/>
    <property type="match status" value="1"/>
</dbReference>
<protein>
    <submittedName>
        <fullName evidence="14">Cytochrome P450</fullName>
    </submittedName>
</protein>
<dbReference type="InterPro" id="IPR002401">
    <property type="entry name" value="Cyt_P450_E_grp-I"/>
</dbReference>
<evidence type="ECO:0000256" key="9">
    <source>
        <dbReference type="ARBA" id="ARBA00023002"/>
    </source>
</evidence>
<evidence type="ECO:0000256" key="2">
    <source>
        <dbReference type="ARBA" id="ARBA00004370"/>
    </source>
</evidence>
<evidence type="ECO:0000313" key="15">
    <source>
        <dbReference type="Proteomes" id="UP000620124"/>
    </source>
</evidence>
<organism evidence="14 15">
    <name type="scientific">Mycena venus</name>
    <dbReference type="NCBI Taxonomy" id="2733690"/>
    <lineage>
        <taxon>Eukaryota</taxon>
        <taxon>Fungi</taxon>
        <taxon>Dikarya</taxon>
        <taxon>Basidiomycota</taxon>
        <taxon>Agaricomycotina</taxon>
        <taxon>Agaricomycetes</taxon>
        <taxon>Agaricomycetidae</taxon>
        <taxon>Agaricales</taxon>
        <taxon>Marasmiineae</taxon>
        <taxon>Mycenaceae</taxon>
        <taxon>Mycena</taxon>
    </lineage>
</organism>
<evidence type="ECO:0000256" key="3">
    <source>
        <dbReference type="ARBA" id="ARBA00004721"/>
    </source>
</evidence>
<evidence type="ECO:0000256" key="11">
    <source>
        <dbReference type="ARBA" id="ARBA00023033"/>
    </source>
</evidence>
<comment type="pathway">
    <text evidence="3">Secondary metabolite biosynthesis; terpenoid biosynthesis.</text>
</comment>
<evidence type="ECO:0000256" key="12">
    <source>
        <dbReference type="ARBA" id="ARBA00023136"/>
    </source>
</evidence>
<name>A0A8H6YCE7_9AGAR</name>
<evidence type="ECO:0000256" key="6">
    <source>
        <dbReference type="ARBA" id="ARBA00022692"/>
    </source>
</evidence>
<keyword evidence="8" id="KW-1133">Transmembrane helix</keyword>
<comment type="caution">
    <text evidence="14">The sequence shown here is derived from an EMBL/GenBank/DDBJ whole genome shotgun (WGS) entry which is preliminary data.</text>
</comment>
<keyword evidence="12" id="KW-0472">Membrane</keyword>
<evidence type="ECO:0000256" key="4">
    <source>
        <dbReference type="ARBA" id="ARBA00010617"/>
    </source>
</evidence>
<dbReference type="PRINTS" id="PR00385">
    <property type="entry name" value="P450"/>
</dbReference>
<dbReference type="Gene3D" id="1.10.630.10">
    <property type="entry name" value="Cytochrome P450"/>
    <property type="match status" value="1"/>
</dbReference>
<keyword evidence="9" id="KW-0560">Oxidoreductase</keyword>
<dbReference type="InterPro" id="IPR001128">
    <property type="entry name" value="Cyt_P450"/>
</dbReference>
<dbReference type="PANTHER" id="PTHR24305:SF166">
    <property type="entry name" value="CYTOCHROME P450 12A4, MITOCHONDRIAL-RELATED"/>
    <property type="match status" value="1"/>
</dbReference>
<dbReference type="GO" id="GO:0016705">
    <property type="term" value="F:oxidoreductase activity, acting on paired donors, with incorporation or reduction of molecular oxygen"/>
    <property type="evidence" value="ECO:0007669"/>
    <property type="project" value="InterPro"/>
</dbReference>
<keyword evidence="15" id="KW-1185">Reference proteome</keyword>
<evidence type="ECO:0000313" key="14">
    <source>
        <dbReference type="EMBL" id="KAF7356161.1"/>
    </source>
</evidence>
<comment type="subcellular location">
    <subcellularLocation>
        <location evidence="2">Membrane</location>
    </subcellularLocation>
</comment>
<dbReference type="GO" id="GO:0016020">
    <property type="term" value="C:membrane"/>
    <property type="evidence" value="ECO:0007669"/>
    <property type="project" value="UniProtKB-SubCell"/>
</dbReference>
<evidence type="ECO:0000256" key="13">
    <source>
        <dbReference type="PIRSR" id="PIRSR602401-1"/>
    </source>
</evidence>
<comment type="similarity">
    <text evidence="4">Belongs to the cytochrome P450 family.</text>
</comment>
<dbReference type="AlphaFoldDB" id="A0A8H6YCE7"/>
<dbReference type="EMBL" id="JACAZI010000007">
    <property type="protein sequence ID" value="KAF7356161.1"/>
    <property type="molecule type" value="Genomic_DNA"/>
</dbReference>
<proteinExistence type="inferred from homology"/>
<dbReference type="GO" id="GO:0004497">
    <property type="term" value="F:monooxygenase activity"/>
    <property type="evidence" value="ECO:0007669"/>
    <property type="project" value="UniProtKB-KW"/>
</dbReference>
<evidence type="ECO:0000256" key="7">
    <source>
        <dbReference type="ARBA" id="ARBA00022723"/>
    </source>
</evidence>
<keyword evidence="6" id="KW-0812">Transmembrane</keyword>
<keyword evidence="10 13" id="KW-0408">Iron</keyword>
<evidence type="ECO:0000256" key="1">
    <source>
        <dbReference type="ARBA" id="ARBA00001971"/>
    </source>
</evidence>
<sequence>MLFLLGRADDPNATYTGCPIVQSPPTSFERSWTSHFTLRRRNTVRNIPGPASPSWLFGNMLQLYLSPTYGDYEFDWQRIYGPFYRIKGCFGQDKLMISDPVSLQYILNSRHFKFGPSMENAIHLLYGIDSIMGVNEEDHKRIRAALSVGFTAAAVRDYIPVFEKAAQTLIEQLEESSGKSINICPLLSLATLSTISEVVLGYSTEDLGEEFMKNNFQILTIASSQSATQIVADAIGARLPGWVWRGAIHLPTATCKAIRTAKRLANELGNQVLREKREAAEQGLDINTDLYGRLLDLHRLDKTKNTLTEAEIVAQTAITMIAGQDTTANTLAFGLVELAKTPELQDNLRAEIHSTLRASDGGSVSYDNMPLLNAFIKESLRMFPAEAIGERTAVEDVVIPLTGSLTMTTGERISHVPVRKGQNLNLAMASYQRLESRWGEDAQEFKPSRWLDGPTFEGEAVGPYANLLNFLGGPRTCPGCDSITIGLCVTFTDSDHHVDGVSR</sequence>
<dbReference type="InterPro" id="IPR036396">
    <property type="entry name" value="Cyt_P450_sf"/>
</dbReference>